<proteinExistence type="predicted"/>
<dbReference type="Proteomes" id="UP000292447">
    <property type="component" value="Chromosome II"/>
</dbReference>
<dbReference type="AlphaFoldDB" id="A0A4V1AE04"/>
<keyword evidence="2" id="KW-1185">Reference proteome</keyword>
<evidence type="ECO:0000313" key="2">
    <source>
        <dbReference type="Proteomes" id="UP000292447"/>
    </source>
</evidence>
<reference evidence="2" key="1">
    <citation type="submission" date="2019-03" db="EMBL/GenBank/DDBJ databases">
        <title>Snf2 controls pulcherriminic acid biosynthesis and connects pigmentation and antifungal activity of the yeast Metschnikowia pulcherrima.</title>
        <authorList>
            <person name="Gore-Lloyd D."/>
            <person name="Sumann I."/>
            <person name="Brachmann A.O."/>
            <person name="Schneeberger K."/>
            <person name="Ortiz-Merino R.A."/>
            <person name="Moreno-Beltran M."/>
            <person name="Schlaefli M."/>
            <person name="Kirner P."/>
            <person name="Santos Kron A."/>
            <person name="Wolfe K.H."/>
            <person name="Piel J."/>
            <person name="Ahrens C.H."/>
            <person name="Henk D."/>
            <person name="Freimoser F.M."/>
        </authorList>
    </citation>
    <scope>NUCLEOTIDE SEQUENCE [LARGE SCALE GENOMIC DNA]</scope>
    <source>
        <strain evidence="2">APC 1.2</strain>
    </source>
</reference>
<protein>
    <submittedName>
        <fullName evidence="1">Uncharacterized protein</fullName>
    </submittedName>
</protein>
<organism evidence="1 2">
    <name type="scientific">Metschnikowia aff. pulcherrima</name>
    <dbReference type="NCBI Taxonomy" id="2163413"/>
    <lineage>
        <taxon>Eukaryota</taxon>
        <taxon>Fungi</taxon>
        <taxon>Dikarya</taxon>
        <taxon>Ascomycota</taxon>
        <taxon>Saccharomycotina</taxon>
        <taxon>Pichiomycetes</taxon>
        <taxon>Metschnikowiaceae</taxon>
        <taxon>Metschnikowia</taxon>
    </lineage>
</organism>
<accession>A0A4V1AE04</accession>
<name>A0A4V1AE04_9ASCO</name>
<evidence type="ECO:0000313" key="1">
    <source>
        <dbReference type="EMBL" id="QBM87523.1"/>
    </source>
</evidence>
<gene>
    <name evidence="1" type="ORF">METSCH_B07290</name>
</gene>
<dbReference type="STRING" id="2163413.A0A4V1AE04"/>
<sequence>MTLIYPLGRLSFHPKTANAIYLKVELIIKYCENDVELKTARHSLDQMRSELRPGLLNASSAA</sequence>
<dbReference type="EMBL" id="CP034457">
    <property type="protein sequence ID" value="QBM87523.1"/>
    <property type="molecule type" value="Genomic_DNA"/>
</dbReference>